<sequence length="181" mass="20975">MESTMEALGAGLLEPAIETVGASFVHMLLKRLQACETEIDSLRTYTARLEKNICDAATNLHPWNPEYILRDAMQRLMQEDDSFELYLHYLPKVAGKFLEGQHSSTLEVTYRKWYDENFQLVWGDPAPVNLPKKSFKPGEIDDLRILQKLIESVDGHALAYIYLDDQCRWSHREKPKDVIIY</sequence>
<dbReference type="EMBL" id="JALJOS010000009">
    <property type="protein sequence ID" value="KAK9834409.1"/>
    <property type="molecule type" value="Genomic_DNA"/>
</dbReference>
<dbReference type="AlphaFoldDB" id="A0AAW1RKU2"/>
<evidence type="ECO:0000313" key="2">
    <source>
        <dbReference type="Proteomes" id="UP001438707"/>
    </source>
</evidence>
<evidence type="ECO:0008006" key="3">
    <source>
        <dbReference type="Google" id="ProtNLM"/>
    </source>
</evidence>
<dbReference type="Proteomes" id="UP001438707">
    <property type="component" value="Unassembled WGS sequence"/>
</dbReference>
<name>A0AAW1RKU2_9CHLO</name>
<reference evidence="1 2" key="1">
    <citation type="journal article" date="2024" name="Nat. Commun.">
        <title>Phylogenomics reveals the evolutionary origins of lichenization in chlorophyte algae.</title>
        <authorList>
            <person name="Puginier C."/>
            <person name="Libourel C."/>
            <person name="Otte J."/>
            <person name="Skaloud P."/>
            <person name="Haon M."/>
            <person name="Grisel S."/>
            <person name="Petersen M."/>
            <person name="Berrin J.G."/>
            <person name="Delaux P.M."/>
            <person name="Dal Grande F."/>
            <person name="Keller J."/>
        </authorList>
    </citation>
    <scope>NUCLEOTIDE SEQUENCE [LARGE SCALE GENOMIC DNA]</scope>
    <source>
        <strain evidence="1 2">SAG 2145</strain>
    </source>
</reference>
<keyword evidence="2" id="KW-1185">Reference proteome</keyword>
<comment type="caution">
    <text evidence="1">The sequence shown here is derived from an EMBL/GenBank/DDBJ whole genome shotgun (WGS) entry which is preliminary data.</text>
</comment>
<accession>A0AAW1RKU2</accession>
<gene>
    <name evidence="1" type="ORF">WJX74_001188</name>
</gene>
<organism evidence="1 2">
    <name type="scientific">Apatococcus lobatus</name>
    <dbReference type="NCBI Taxonomy" id="904363"/>
    <lineage>
        <taxon>Eukaryota</taxon>
        <taxon>Viridiplantae</taxon>
        <taxon>Chlorophyta</taxon>
        <taxon>core chlorophytes</taxon>
        <taxon>Trebouxiophyceae</taxon>
        <taxon>Chlorellales</taxon>
        <taxon>Chlorellaceae</taxon>
        <taxon>Apatococcus</taxon>
    </lineage>
</organism>
<proteinExistence type="predicted"/>
<evidence type="ECO:0000313" key="1">
    <source>
        <dbReference type="EMBL" id="KAK9834409.1"/>
    </source>
</evidence>
<protein>
    <recommendedName>
        <fullName evidence="3">Rx N-terminal domain-containing protein</fullName>
    </recommendedName>
</protein>